<evidence type="ECO:0000313" key="2">
    <source>
        <dbReference type="Proteomes" id="UP000658382"/>
    </source>
</evidence>
<dbReference type="InterPro" id="IPR029465">
    <property type="entry name" value="ATPgrasp_TupA"/>
</dbReference>
<gene>
    <name evidence="1" type="ORF">GCM10007063_21240</name>
</gene>
<proteinExistence type="predicted"/>
<reference evidence="1" key="1">
    <citation type="journal article" date="2014" name="Int. J. Syst. Evol. Microbiol.">
        <title>Complete genome sequence of Corynebacterium casei LMG S-19264T (=DSM 44701T), isolated from a smear-ripened cheese.</title>
        <authorList>
            <consortium name="US DOE Joint Genome Institute (JGI-PGF)"/>
            <person name="Walter F."/>
            <person name="Albersmeier A."/>
            <person name="Kalinowski J."/>
            <person name="Ruckert C."/>
        </authorList>
    </citation>
    <scope>NUCLEOTIDE SEQUENCE</scope>
    <source>
        <strain evidence="1">JCM 12580</strain>
    </source>
</reference>
<keyword evidence="2" id="KW-1185">Reference proteome</keyword>
<comment type="caution">
    <text evidence="1">The sequence shown here is derived from an EMBL/GenBank/DDBJ whole genome shotgun (WGS) entry which is preliminary data.</text>
</comment>
<protein>
    <submittedName>
        <fullName evidence="1">Glycosyl transferase</fullName>
    </submittedName>
</protein>
<name>A0A917PXC6_9BACI</name>
<accession>A0A917PXC6</accession>
<dbReference type="Pfam" id="PF14305">
    <property type="entry name" value="ATPgrasp_TupA"/>
    <property type="match status" value="1"/>
</dbReference>
<dbReference type="AlphaFoldDB" id="A0A917PXC6"/>
<keyword evidence="1" id="KW-0808">Transferase</keyword>
<evidence type="ECO:0000313" key="1">
    <source>
        <dbReference type="EMBL" id="GGJ98701.1"/>
    </source>
</evidence>
<organism evidence="1 2">
    <name type="scientific">Lentibacillus kapialis</name>
    <dbReference type="NCBI Taxonomy" id="340214"/>
    <lineage>
        <taxon>Bacteria</taxon>
        <taxon>Bacillati</taxon>
        <taxon>Bacillota</taxon>
        <taxon>Bacilli</taxon>
        <taxon>Bacillales</taxon>
        <taxon>Bacillaceae</taxon>
        <taxon>Lentibacillus</taxon>
    </lineage>
</organism>
<dbReference type="GO" id="GO:0016740">
    <property type="term" value="F:transferase activity"/>
    <property type="evidence" value="ECO:0007669"/>
    <property type="project" value="UniProtKB-KW"/>
</dbReference>
<sequence length="305" mass="35639">MSRMKDRLKSNSVCMNVYHKVFARFIAVFTRLSPYLATKYLYKKYTGKRLNLKNPQDFNEKIQWLKLYWQHPLVAKCGDKYDVRNYAKEVGCSEALIESFGVYDDATNIDWDELPQKFILKVTSASTLNMMCDNKSTFDYEAAAATLNRWLKVDYGLDRAELHYSRMTPRILCERLIETHDGKLPIDYKIFCFNGSPELVLVALDRATEVKRFFFDLEWNSIHFEKDQTVKQAAFIERPRSFNDMVHYAKKLAAPFPFVRVDFYDDNGKALLGEMTFTPDRGMASHYNENMLSTLGDMIKLPQGY</sequence>
<dbReference type="Proteomes" id="UP000658382">
    <property type="component" value="Unassembled WGS sequence"/>
</dbReference>
<reference evidence="1" key="2">
    <citation type="submission" date="2020-09" db="EMBL/GenBank/DDBJ databases">
        <authorList>
            <person name="Sun Q."/>
            <person name="Ohkuma M."/>
        </authorList>
    </citation>
    <scope>NUCLEOTIDE SEQUENCE</scope>
    <source>
        <strain evidence="1">JCM 12580</strain>
    </source>
</reference>
<dbReference type="EMBL" id="BMNQ01000030">
    <property type="protein sequence ID" value="GGJ98701.1"/>
    <property type="molecule type" value="Genomic_DNA"/>
</dbReference>